<evidence type="ECO:0000259" key="1">
    <source>
        <dbReference type="Pfam" id="PF06568"/>
    </source>
</evidence>
<comment type="caution">
    <text evidence="2">The sequence shown here is derived from an EMBL/GenBank/DDBJ whole genome shotgun (WGS) entry which is preliminary data.</text>
</comment>
<evidence type="ECO:0000313" key="3">
    <source>
        <dbReference type="Proteomes" id="UP001157440"/>
    </source>
</evidence>
<proteinExistence type="predicted"/>
<keyword evidence="3" id="KW-1185">Reference proteome</keyword>
<dbReference type="Proteomes" id="UP001157440">
    <property type="component" value="Unassembled WGS sequence"/>
</dbReference>
<feature type="domain" description="YjiS-like" evidence="1">
    <location>
        <begin position="5"/>
        <end position="37"/>
    </location>
</feature>
<dbReference type="InterPro" id="IPR009506">
    <property type="entry name" value="YjiS-like"/>
</dbReference>
<dbReference type="RefSeq" id="WP_238195812.1">
    <property type="nucleotide sequence ID" value="NZ_BPQZ01000006.1"/>
</dbReference>
<sequence length="75" mass="8288">MIFSLLSSIQKRRTAARNFRVLSALDDEMLHDIGLDRRTLHAFCENGCTHTPVPPSRPDAPWAAVMPGPVGAAFR</sequence>
<dbReference type="Pfam" id="PF06568">
    <property type="entry name" value="YjiS-like"/>
    <property type="match status" value="1"/>
</dbReference>
<dbReference type="EMBL" id="BSPL01000038">
    <property type="protein sequence ID" value="GLS74552.1"/>
    <property type="molecule type" value="Genomic_DNA"/>
</dbReference>
<organism evidence="2 3">
    <name type="scientific">Methylobacterium tardum</name>
    <dbReference type="NCBI Taxonomy" id="374432"/>
    <lineage>
        <taxon>Bacteria</taxon>
        <taxon>Pseudomonadati</taxon>
        <taxon>Pseudomonadota</taxon>
        <taxon>Alphaproteobacteria</taxon>
        <taxon>Hyphomicrobiales</taxon>
        <taxon>Methylobacteriaceae</taxon>
        <taxon>Methylobacterium</taxon>
    </lineage>
</organism>
<name>A0AA37TRQ2_9HYPH</name>
<gene>
    <name evidence="2" type="ORF">GCM10007890_65700</name>
</gene>
<evidence type="ECO:0000313" key="2">
    <source>
        <dbReference type="EMBL" id="GLS74552.1"/>
    </source>
</evidence>
<protein>
    <recommendedName>
        <fullName evidence="1">YjiS-like domain-containing protein</fullName>
    </recommendedName>
</protein>
<reference evidence="3" key="1">
    <citation type="journal article" date="2019" name="Int. J. Syst. Evol. Microbiol.">
        <title>The Global Catalogue of Microorganisms (GCM) 10K type strain sequencing project: providing services to taxonomists for standard genome sequencing and annotation.</title>
        <authorList>
            <consortium name="The Broad Institute Genomics Platform"/>
            <consortium name="The Broad Institute Genome Sequencing Center for Infectious Disease"/>
            <person name="Wu L."/>
            <person name="Ma J."/>
        </authorList>
    </citation>
    <scope>NUCLEOTIDE SEQUENCE [LARGE SCALE GENOMIC DNA]</scope>
    <source>
        <strain evidence="3">NBRC 103632</strain>
    </source>
</reference>
<dbReference type="AlphaFoldDB" id="A0AA37TRQ2"/>
<accession>A0AA37TRQ2</accession>